<dbReference type="PANTHER" id="PTHR16112">
    <property type="entry name" value="METHYL-CPG BINDING PROTEIN, DROSOPHILA"/>
    <property type="match status" value="1"/>
</dbReference>
<feature type="compositionally biased region" description="Polar residues" evidence="1">
    <location>
        <begin position="127"/>
        <end position="141"/>
    </location>
</feature>
<dbReference type="SUPFAM" id="SSF63748">
    <property type="entry name" value="Tudor/PWWP/MBT"/>
    <property type="match status" value="1"/>
</dbReference>
<evidence type="ECO:0000259" key="2">
    <source>
        <dbReference type="PROSITE" id="PS50812"/>
    </source>
</evidence>
<feature type="domain" description="PWWP" evidence="2">
    <location>
        <begin position="525"/>
        <end position="569"/>
    </location>
</feature>
<dbReference type="GO" id="GO:0010369">
    <property type="term" value="C:chromocenter"/>
    <property type="evidence" value="ECO:0007669"/>
    <property type="project" value="TreeGrafter"/>
</dbReference>
<feature type="compositionally biased region" description="Basic and acidic residues" evidence="1">
    <location>
        <begin position="114"/>
        <end position="123"/>
    </location>
</feature>
<dbReference type="InterPro" id="IPR000313">
    <property type="entry name" value="PWWP_dom"/>
</dbReference>
<dbReference type="PANTHER" id="PTHR16112:SF22">
    <property type="entry name" value="PWWP DOMAIN-CONTAINING 2B"/>
    <property type="match status" value="1"/>
</dbReference>
<dbReference type="GO" id="GO:0005634">
    <property type="term" value="C:nucleus"/>
    <property type="evidence" value="ECO:0007669"/>
    <property type="project" value="TreeGrafter"/>
</dbReference>
<protein>
    <submittedName>
        <fullName evidence="3">PWWP domain-containing protein 2B</fullName>
    </submittedName>
</protein>
<dbReference type="CDD" id="cd20140">
    <property type="entry name" value="PWWP_PWWP2"/>
    <property type="match status" value="1"/>
</dbReference>
<dbReference type="Proteomes" id="UP001249851">
    <property type="component" value="Unassembled WGS sequence"/>
</dbReference>
<feature type="compositionally biased region" description="Low complexity" evidence="1">
    <location>
        <begin position="233"/>
        <end position="247"/>
    </location>
</feature>
<reference evidence="3" key="2">
    <citation type="journal article" date="2023" name="Science">
        <title>Genomic signatures of disease resistance in endangered staghorn corals.</title>
        <authorList>
            <person name="Vollmer S.V."/>
            <person name="Selwyn J.D."/>
            <person name="Despard B.A."/>
            <person name="Roesel C.L."/>
        </authorList>
    </citation>
    <scope>NUCLEOTIDE SEQUENCE</scope>
    <source>
        <strain evidence="3">K2</strain>
    </source>
</reference>
<feature type="region of interest" description="Disordered" evidence="1">
    <location>
        <begin position="257"/>
        <end position="276"/>
    </location>
</feature>
<feature type="compositionally biased region" description="Low complexity" evidence="1">
    <location>
        <begin position="257"/>
        <end position="272"/>
    </location>
</feature>
<dbReference type="AlphaFoldDB" id="A0AAD9R2S3"/>
<comment type="caution">
    <text evidence="3">The sequence shown here is derived from an EMBL/GenBank/DDBJ whole genome shotgun (WGS) entry which is preliminary data.</text>
</comment>
<accession>A0AAD9R2S3</accession>
<feature type="compositionally biased region" description="Basic and acidic residues" evidence="1">
    <location>
        <begin position="171"/>
        <end position="191"/>
    </location>
</feature>
<feature type="region of interest" description="Disordered" evidence="1">
    <location>
        <begin position="114"/>
        <end position="247"/>
    </location>
</feature>
<gene>
    <name evidence="3" type="ORF">P5673_002291</name>
</gene>
<feature type="region of interest" description="Disordered" evidence="1">
    <location>
        <begin position="477"/>
        <end position="503"/>
    </location>
</feature>
<evidence type="ECO:0000313" key="3">
    <source>
        <dbReference type="EMBL" id="KAK2572092.1"/>
    </source>
</evidence>
<keyword evidence="4" id="KW-1185">Reference proteome</keyword>
<proteinExistence type="predicted"/>
<name>A0AAD9R2S3_ACRCE</name>
<organism evidence="3 4">
    <name type="scientific">Acropora cervicornis</name>
    <name type="common">Staghorn coral</name>
    <dbReference type="NCBI Taxonomy" id="6130"/>
    <lineage>
        <taxon>Eukaryota</taxon>
        <taxon>Metazoa</taxon>
        <taxon>Cnidaria</taxon>
        <taxon>Anthozoa</taxon>
        <taxon>Hexacorallia</taxon>
        <taxon>Scleractinia</taxon>
        <taxon>Astrocoeniina</taxon>
        <taxon>Acroporidae</taxon>
        <taxon>Acropora</taxon>
    </lineage>
</organism>
<dbReference type="PROSITE" id="PS50812">
    <property type="entry name" value="PWWP"/>
    <property type="match status" value="1"/>
</dbReference>
<feature type="region of interest" description="Disordered" evidence="1">
    <location>
        <begin position="364"/>
        <end position="405"/>
    </location>
</feature>
<evidence type="ECO:0000313" key="4">
    <source>
        <dbReference type="Proteomes" id="UP001249851"/>
    </source>
</evidence>
<sequence>MACLQAGTVLSATVEQALENCVLVYVKHRSRIFRGVLFDEKNAIVFRTPADDRNGGQEAKQLKVNGGSNVADSASRWSTRQASLYYKRQNNKVFPCRRIPSLFSDVQVLTEADLIKENDRNPENMEDTSSTLTKRPSASTEPKTKAGQVYKGRDSKGRKTDLLNQVNVKSNKSETSLKRKNSDSDISDRPSKKQTQKVNIANKAVQKTNDTRKAKRLDKRSGKISVANDGKGSQKPTISSTKSSSPTHYKLIMARPSSVAPVVSVGSAPRSSQQKSDTVLIIKKVNPSDPMEISDSQGLAMSYSTGKNINENIQDLENGKNETDQKCIQGSEISANKDGSEGAKNISECQTKTAENEMVTGKEENTASVSEQSNVHEVLLPGEKSIDETFSRNSTDSLEKEDKSNGEDIAIKRSVRIKERRARFNINQLLPYIEETQGGSFTEECTLVDIPHLDSFHPTAALRGVSSEFLDSAVDSRVQNPTTTQNQPLKPSKRAKRANTKYTQRTTWQLDPQVAPVDQSDPVGVGDIVWGKVHGHPWWPGKVLAISGIRSEESSNPWDRDAHVSWFGSNTSSIMRLHCLQLFAPNFSKRHKRRKKGCYRLAIRQAKEAMQALINMVNP</sequence>
<dbReference type="GO" id="GO:0003682">
    <property type="term" value="F:chromatin binding"/>
    <property type="evidence" value="ECO:0007669"/>
    <property type="project" value="TreeGrafter"/>
</dbReference>
<dbReference type="EMBL" id="JARQWQ010000004">
    <property type="protein sequence ID" value="KAK2572092.1"/>
    <property type="molecule type" value="Genomic_DNA"/>
</dbReference>
<feature type="compositionally biased region" description="Polar residues" evidence="1">
    <location>
        <begin position="477"/>
        <end position="489"/>
    </location>
</feature>
<feature type="compositionally biased region" description="Basic and acidic residues" evidence="1">
    <location>
        <begin position="151"/>
        <end position="161"/>
    </location>
</feature>
<reference evidence="3" key="1">
    <citation type="journal article" date="2023" name="G3 (Bethesda)">
        <title>Whole genome assembly and annotation of the endangered Caribbean coral Acropora cervicornis.</title>
        <authorList>
            <person name="Selwyn J.D."/>
            <person name="Vollmer S.V."/>
        </authorList>
    </citation>
    <scope>NUCLEOTIDE SEQUENCE</scope>
    <source>
        <strain evidence="3">K2</strain>
    </source>
</reference>
<dbReference type="Gene3D" id="2.30.30.140">
    <property type="match status" value="1"/>
</dbReference>
<evidence type="ECO:0000256" key="1">
    <source>
        <dbReference type="SAM" id="MobiDB-lite"/>
    </source>
</evidence>
<feature type="compositionally biased region" description="Polar residues" evidence="1">
    <location>
        <begin position="366"/>
        <end position="375"/>
    </location>
</feature>
<dbReference type="Pfam" id="PF00855">
    <property type="entry name" value="PWWP"/>
    <property type="match status" value="1"/>
</dbReference>